<dbReference type="OrthoDB" id="2446163at2759"/>
<dbReference type="PANTHER" id="PTHR44129">
    <property type="entry name" value="WD REPEAT-CONTAINING PROTEIN POP1"/>
    <property type="match status" value="1"/>
</dbReference>
<keyword evidence="2" id="KW-0677">Repeat</keyword>
<protein>
    <submittedName>
        <fullName evidence="4">Uncharacterized protein</fullName>
    </submittedName>
</protein>
<organism evidence="4 5">
    <name type="scientific">Paramecium sonneborni</name>
    <dbReference type="NCBI Taxonomy" id="65129"/>
    <lineage>
        <taxon>Eukaryota</taxon>
        <taxon>Sar</taxon>
        <taxon>Alveolata</taxon>
        <taxon>Ciliophora</taxon>
        <taxon>Intramacronucleata</taxon>
        <taxon>Oligohymenophorea</taxon>
        <taxon>Peniculida</taxon>
        <taxon>Parameciidae</taxon>
        <taxon>Paramecium</taxon>
    </lineage>
</organism>
<keyword evidence="5" id="KW-1185">Reference proteome</keyword>
<keyword evidence="1" id="KW-0853">WD repeat</keyword>
<comment type="caution">
    <text evidence="4">The sequence shown here is derived from an EMBL/GenBank/DDBJ whole genome shotgun (WGS) entry which is preliminary data.</text>
</comment>
<proteinExistence type="predicted"/>
<feature type="coiled-coil region" evidence="3">
    <location>
        <begin position="63"/>
        <end position="162"/>
    </location>
</feature>
<evidence type="ECO:0000256" key="1">
    <source>
        <dbReference type="ARBA" id="ARBA00022574"/>
    </source>
</evidence>
<reference evidence="4" key="1">
    <citation type="submission" date="2021-01" db="EMBL/GenBank/DDBJ databases">
        <authorList>
            <consortium name="Genoscope - CEA"/>
            <person name="William W."/>
        </authorList>
    </citation>
    <scope>NUCLEOTIDE SEQUENCE</scope>
</reference>
<evidence type="ECO:0000313" key="5">
    <source>
        <dbReference type="Proteomes" id="UP000692954"/>
    </source>
</evidence>
<evidence type="ECO:0000256" key="2">
    <source>
        <dbReference type="ARBA" id="ARBA00022737"/>
    </source>
</evidence>
<evidence type="ECO:0000313" key="4">
    <source>
        <dbReference type="EMBL" id="CAD8047617.1"/>
    </source>
</evidence>
<dbReference type="EMBL" id="CAJJDN010000002">
    <property type="protein sequence ID" value="CAD8047617.1"/>
    <property type="molecule type" value="Genomic_DNA"/>
</dbReference>
<dbReference type="Proteomes" id="UP000692954">
    <property type="component" value="Unassembled WGS sequence"/>
</dbReference>
<dbReference type="InterPro" id="IPR050349">
    <property type="entry name" value="WD_LIS1/nudF_dynein_reg"/>
</dbReference>
<evidence type="ECO:0000256" key="3">
    <source>
        <dbReference type="SAM" id="Coils"/>
    </source>
</evidence>
<accession>A0A8S1JZ95</accession>
<dbReference type="AlphaFoldDB" id="A0A8S1JZ95"/>
<sequence>MFIFQYIKIQNTIKEPKIIQFSQLIIQQLWMVEKNENVRNIFKDQEMINQQKKLYSHELNTFSQKLQQKFKQKLGELQKLEAEIRQEGLINDKFELKKRLQEKQNEFSNYLKNINEMTQQINISFIFLQEIHNEISILQNKIDKIQTNVDDILADIRQLRGKTYKELLTMRKNKILHEQQITDMNSIYIELKKNRRYYQSERQPSTENQIQTFYYKRKKMKLIQHKLFKKKKQIGQAGSGKSRAAKKIEEYIWKLYQGRSEDWIPIFISLPSLKDPKKNLFNEALESDFYHFDKIQIKELKDAIQNDREKIVTKSL</sequence>
<name>A0A8S1JZ95_9CILI</name>
<keyword evidence="3" id="KW-0175">Coiled coil</keyword>
<gene>
    <name evidence="4" type="ORF">PSON_ATCC_30995.1.T0020520</name>
</gene>